<reference evidence="2" key="1">
    <citation type="submission" date="2020-12" db="UniProtKB">
        <authorList>
            <consortium name="WormBaseParasite"/>
        </authorList>
    </citation>
    <scope>IDENTIFICATION</scope>
    <source>
        <strain evidence="2">MHco3</strain>
    </source>
</reference>
<organism evidence="1 2">
    <name type="scientific">Haemonchus contortus</name>
    <name type="common">Barber pole worm</name>
    <dbReference type="NCBI Taxonomy" id="6289"/>
    <lineage>
        <taxon>Eukaryota</taxon>
        <taxon>Metazoa</taxon>
        <taxon>Ecdysozoa</taxon>
        <taxon>Nematoda</taxon>
        <taxon>Chromadorea</taxon>
        <taxon>Rhabditida</taxon>
        <taxon>Rhabditina</taxon>
        <taxon>Rhabditomorpha</taxon>
        <taxon>Strongyloidea</taxon>
        <taxon>Trichostrongylidae</taxon>
        <taxon>Haemonchus</taxon>
    </lineage>
</organism>
<proteinExistence type="predicted"/>
<dbReference type="WBParaSite" id="HCON_00048470-00001">
    <property type="protein sequence ID" value="HCON_00048470-00001"/>
    <property type="gene ID" value="HCON_00048470"/>
</dbReference>
<keyword evidence="1" id="KW-1185">Reference proteome</keyword>
<dbReference type="Proteomes" id="UP000025227">
    <property type="component" value="Unplaced"/>
</dbReference>
<protein>
    <submittedName>
        <fullName evidence="2">Ovule protein</fullName>
    </submittedName>
</protein>
<evidence type="ECO:0000313" key="1">
    <source>
        <dbReference type="Proteomes" id="UP000025227"/>
    </source>
</evidence>
<accession>A0A7I4Y621</accession>
<evidence type="ECO:0000313" key="2">
    <source>
        <dbReference type="WBParaSite" id="HCON_00048470-00001"/>
    </source>
</evidence>
<sequence>MFRIHSCTKYDILNPPIQCELHALTPAVAILVTTTIQRLLVTSVKYRDRECIRTVCHHLIIGSVLIV</sequence>
<dbReference type="AlphaFoldDB" id="A0A7I4Y621"/>
<name>A0A7I4Y621_HAECO</name>